<evidence type="ECO:0000256" key="1">
    <source>
        <dbReference type="ARBA" id="ARBA00004651"/>
    </source>
</evidence>
<dbReference type="InterPro" id="IPR000515">
    <property type="entry name" value="MetI-like"/>
</dbReference>
<comment type="similarity">
    <text evidence="7">Belongs to the binding-protein-dependent transport system permease family.</text>
</comment>
<feature type="transmembrane region" description="Helical" evidence="7">
    <location>
        <begin position="278"/>
        <end position="302"/>
    </location>
</feature>
<dbReference type="PANTHER" id="PTHR43163">
    <property type="entry name" value="DIPEPTIDE TRANSPORT SYSTEM PERMEASE PROTEIN DPPB-RELATED"/>
    <property type="match status" value="1"/>
</dbReference>
<evidence type="ECO:0000256" key="2">
    <source>
        <dbReference type="ARBA" id="ARBA00022448"/>
    </source>
</evidence>
<dbReference type="SUPFAM" id="SSF161098">
    <property type="entry name" value="MetI-like"/>
    <property type="match status" value="1"/>
</dbReference>
<evidence type="ECO:0000256" key="4">
    <source>
        <dbReference type="ARBA" id="ARBA00022692"/>
    </source>
</evidence>
<dbReference type="Pfam" id="PF00528">
    <property type="entry name" value="BPD_transp_1"/>
    <property type="match status" value="1"/>
</dbReference>
<feature type="transmembrane region" description="Helical" evidence="7">
    <location>
        <begin position="12"/>
        <end position="30"/>
    </location>
</feature>
<feature type="domain" description="ABC transmembrane type-1" evidence="8">
    <location>
        <begin position="98"/>
        <end position="295"/>
    </location>
</feature>
<feature type="transmembrane region" description="Helical" evidence="7">
    <location>
        <begin position="234"/>
        <end position="258"/>
    </location>
</feature>
<dbReference type="AlphaFoldDB" id="A0A377FU20"/>
<dbReference type="OrthoDB" id="9773683at2"/>
<evidence type="ECO:0000313" key="9">
    <source>
        <dbReference type="EMBL" id="STO08248.1"/>
    </source>
</evidence>
<dbReference type="PROSITE" id="PS50928">
    <property type="entry name" value="ABC_TM1"/>
    <property type="match status" value="1"/>
</dbReference>
<keyword evidence="2 7" id="KW-0813">Transport</keyword>
<feature type="transmembrane region" description="Helical" evidence="7">
    <location>
        <begin position="104"/>
        <end position="125"/>
    </location>
</feature>
<dbReference type="EMBL" id="UGGP01000001">
    <property type="protein sequence ID" value="STO08248.1"/>
    <property type="molecule type" value="Genomic_DNA"/>
</dbReference>
<dbReference type="PANTHER" id="PTHR43163:SF6">
    <property type="entry name" value="DIPEPTIDE TRANSPORT SYSTEM PERMEASE PROTEIN DPPB-RELATED"/>
    <property type="match status" value="1"/>
</dbReference>
<dbReference type="CDD" id="cd06261">
    <property type="entry name" value="TM_PBP2"/>
    <property type="match status" value="1"/>
</dbReference>
<feature type="transmembrane region" description="Helical" evidence="7">
    <location>
        <begin position="176"/>
        <end position="194"/>
    </location>
</feature>
<name>A0A377FU20_9BACL</name>
<dbReference type="RefSeq" id="WP_034799162.1">
    <property type="nucleotide sequence ID" value="NZ_UGGP01000001.1"/>
</dbReference>
<dbReference type="Gene3D" id="1.10.3720.10">
    <property type="entry name" value="MetI-like"/>
    <property type="match status" value="1"/>
</dbReference>
<evidence type="ECO:0000256" key="6">
    <source>
        <dbReference type="ARBA" id="ARBA00023136"/>
    </source>
</evidence>
<dbReference type="InterPro" id="IPR035906">
    <property type="entry name" value="MetI-like_sf"/>
</dbReference>
<keyword evidence="6 7" id="KW-0472">Membrane</keyword>
<reference evidence="9 10" key="1">
    <citation type="submission" date="2018-06" db="EMBL/GenBank/DDBJ databases">
        <authorList>
            <consortium name="Pathogen Informatics"/>
            <person name="Doyle S."/>
        </authorList>
    </citation>
    <scope>NUCLEOTIDE SEQUENCE [LARGE SCALE GENOMIC DNA]</scope>
    <source>
        <strain evidence="9 10">NCTC13163</strain>
    </source>
</reference>
<dbReference type="Pfam" id="PF19300">
    <property type="entry name" value="BPD_transp_1_N"/>
    <property type="match status" value="1"/>
</dbReference>
<evidence type="ECO:0000256" key="3">
    <source>
        <dbReference type="ARBA" id="ARBA00022475"/>
    </source>
</evidence>
<evidence type="ECO:0000259" key="8">
    <source>
        <dbReference type="PROSITE" id="PS50928"/>
    </source>
</evidence>
<feature type="transmembrane region" description="Helical" evidence="7">
    <location>
        <begin position="137"/>
        <end position="164"/>
    </location>
</feature>
<keyword evidence="4 7" id="KW-0812">Transmembrane</keyword>
<dbReference type="Proteomes" id="UP000254060">
    <property type="component" value="Unassembled WGS sequence"/>
</dbReference>
<dbReference type="GO" id="GO:0005886">
    <property type="term" value="C:plasma membrane"/>
    <property type="evidence" value="ECO:0007669"/>
    <property type="project" value="UniProtKB-SubCell"/>
</dbReference>
<proteinExistence type="inferred from homology"/>
<sequence>MTRFVARKLLEWGLAFLVFTFFSFLLLRLVPGDPVLYLLKVDELQVDVAEIDRLREELSFTDPVWVQYIQWLSEVVRFNLGDSLITGQPVTQLFKNNYAATFELAIGGILVAIALAVPLGAISAFRPNSALATLASGLSILGSSVPSFLIGLFMMYVFAVTLQWFPVMGRTGWESLILPSLTLGIAVGGVYIRLIRSTLLEVMSTDYIVMAKIRGIRSKTLLTRYIARAALPPVISMFGVSVASLMGGVVVLEVLFAYPGVGKLMVDSVLRRDFPVLQGYLVFTTCLVVTVNLVTGSLLRLLQPHLYRKKVSR</sequence>
<keyword evidence="5 7" id="KW-1133">Transmembrane helix</keyword>
<dbReference type="InterPro" id="IPR045621">
    <property type="entry name" value="BPD_transp_1_N"/>
</dbReference>
<keyword evidence="3" id="KW-1003">Cell membrane</keyword>
<dbReference type="STRING" id="1397694.GCA_000702585_02115"/>
<evidence type="ECO:0000256" key="7">
    <source>
        <dbReference type="RuleBase" id="RU363032"/>
    </source>
</evidence>
<protein>
    <submittedName>
        <fullName evidence="9">Nickel transport system permease protein nikB</fullName>
    </submittedName>
</protein>
<dbReference type="GO" id="GO:0055085">
    <property type="term" value="P:transmembrane transport"/>
    <property type="evidence" value="ECO:0007669"/>
    <property type="project" value="InterPro"/>
</dbReference>
<organism evidence="9 10">
    <name type="scientific">Exiguobacterium aurantiacum</name>
    <dbReference type="NCBI Taxonomy" id="33987"/>
    <lineage>
        <taxon>Bacteria</taxon>
        <taxon>Bacillati</taxon>
        <taxon>Bacillota</taxon>
        <taxon>Bacilli</taxon>
        <taxon>Bacillales</taxon>
        <taxon>Bacillales Family XII. Incertae Sedis</taxon>
        <taxon>Exiguobacterium</taxon>
    </lineage>
</organism>
<evidence type="ECO:0000313" key="10">
    <source>
        <dbReference type="Proteomes" id="UP000254060"/>
    </source>
</evidence>
<comment type="subcellular location">
    <subcellularLocation>
        <location evidence="1 7">Cell membrane</location>
        <topology evidence="1 7">Multi-pass membrane protein</topology>
    </subcellularLocation>
</comment>
<evidence type="ECO:0000256" key="5">
    <source>
        <dbReference type="ARBA" id="ARBA00022989"/>
    </source>
</evidence>
<accession>A0A377FU20</accession>
<gene>
    <name evidence="9" type="primary">nikB</name>
    <name evidence="9" type="ORF">NCTC13163_01618</name>
</gene>